<dbReference type="InterPro" id="IPR027417">
    <property type="entry name" value="P-loop_NTPase"/>
</dbReference>
<dbReference type="InterPro" id="IPR041677">
    <property type="entry name" value="DNA2/NAM7_AAA_11"/>
</dbReference>
<dbReference type="RefSeq" id="WP_146308910.1">
    <property type="nucleotide sequence ID" value="NZ_CP041663.1"/>
</dbReference>
<dbReference type="GO" id="GO:0004386">
    <property type="term" value="F:helicase activity"/>
    <property type="evidence" value="ECO:0007669"/>
    <property type="project" value="InterPro"/>
</dbReference>
<dbReference type="Proteomes" id="UP000317512">
    <property type="component" value="Chromosome"/>
</dbReference>
<feature type="compositionally biased region" description="Basic and acidic residues" evidence="1">
    <location>
        <begin position="1141"/>
        <end position="1154"/>
    </location>
</feature>
<dbReference type="InterPro" id="IPR047187">
    <property type="entry name" value="SF1_C_Upf1"/>
</dbReference>
<dbReference type="GO" id="GO:0004519">
    <property type="term" value="F:endonuclease activity"/>
    <property type="evidence" value="ECO:0007669"/>
    <property type="project" value="UniProtKB-KW"/>
</dbReference>
<evidence type="ECO:0000259" key="3">
    <source>
        <dbReference type="Pfam" id="PF13087"/>
    </source>
</evidence>
<accession>A0A5B8JAV7</accession>
<dbReference type="OrthoDB" id="9757917at2"/>
<feature type="region of interest" description="Disordered" evidence="1">
    <location>
        <begin position="1133"/>
        <end position="1177"/>
    </location>
</feature>
<keyword evidence="4" id="KW-0255">Endonuclease</keyword>
<evidence type="ECO:0000259" key="2">
    <source>
        <dbReference type="Pfam" id="PF13086"/>
    </source>
</evidence>
<dbReference type="SUPFAM" id="SSF52540">
    <property type="entry name" value="P-loop containing nucleoside triphosphate hydrolases"/>
    <property type="match status" value="1"/>
</dbReference>
<sequence length="1177" mass="135927">MNQSNSFVKNPNQRYAAILDNLLEVTQNDPSVFTSLNTNHFYDFYKVFGRDYFSALVRVSATSGAKIELPFIESNLSRVRKAAESIDEPSLMIELFKNNDLELSDNIKSQLFTNFENTKPKLIEKIRVDIQKSALKWKILDRKALSVLDETNIWPMHLGFLYVSVSIEDKKIYAPLFFHEVSIEFKNGRPFLIVHKNIKLNEKLVFILNNAGFNINITFDYSGMSIEQIIFRLSRDWNNVFPLPENIVTPFEKKNPDNINNKTIQFHTGMVLGIFLPGGGYSRKRMKEIIDNDEIDKIFNIDFLKSAYAKKLDKQIFTDKPKLFNITKTNFSQDRAILSSLIQDTVIWGPPGTGKSQTIVNLLANILFVGRTALVASQKKAALEVIRNRLQDLRMFCLCLLTSKDFSKRSFYEPLQAFIDYLEYFSEFKSLPAGGNQIIQDDELKWIEITKDINKSQSVDKILDTYRFLMSNCYKPFSSNIKESATCLSETGLNKTDYDNLRVLAKNVEMPHSVSQSGTIDLTEFGPWKKEFMRLNDKSNAFTRYTNPENFKHYRQLRKRAKEIENLLPRNYSGQISDFFIKTASVSYEQLEWVESISSRQPDYDRNELTEIENIKKIMTINTIRKITRFSSEDLQMYKEFAATIRLANMDPHKFIKNYGRIIKKIIPVVITTPDTDLSIWEKGEFDYVILDESSQIFIEKGLPLLYLGKTKILSGDENQMRPTNWFGVRSSDDTIFGNVESLLDYALSLGVFKILLDKNYRANHASLMTFSSKHFYKSQLDVVDVAGSNEEDAIEVIQVNGKWEDNKNIVEANTAIEILKENIDNYKKIILLSFNAKQGDYITNLIIQKYPDLEMAMRENRLMIRNLENIQGDEADLVVATVAYDKTAKIFSTYVGRTGGMNALNVAISRAKDKMIVIKTIKSTDISNNTNSTDTMIFRLWLEFLEKTDQERRDFVKIAINRSKNSTITSYENNISEIVVNDIDKVTRNKTNIELVQNYSVGTLNIDLMVLVDKKPYKAYIFDDFSYVKNVNNFIEFKDKYKFLKSKNYDVKLVNIINWAIIKNSEMKCYEDAKILQFINSNYGANNFTRSNDDEEIALNLSDDFYNENSSKDINELSKEWALYFNDEEKEQVTNTQETIKPEVVKKATKNKENNALNPTKKNSSKKTASKGIKDK</sequence>
<keyword evidence="4" id="KW-0378">Hydrolase</keyword>
<gene>
    <name evidence="4" type="ORF">FOY43_02090</name>
</gene>
<dbReference type="PANTHER" id="PTHR10887">
    <property type="entry name" value="DNA2/NAM7 HELICASE FAMILY"/>
    <property type="match status" value="1"/>
</dbReference>
<organism evidence="4 5">
    <name type="scientific">Mycoplasma anserisalpingitidis</name>
    <dbReference type="NCBI Taxonomy" id="519450"/>
    <lineage>
        <taxon>Bacteria</taxon>
        <taxon>Bacillati</taxon>
        <taxon>Mycoplasmatota</taxon>
        <taxon>Mollicutes</taxon>
        <taxon>Mycoplasmataceae</taxon>
        <taxon>Mycoplasma</taxon>
    </lineage>
</organism>
<protein>
    <submittedName>
        <fullName evidence="4">Endonuclease</fullName>
    </submittedName>
</protein>
<evidence type="ECO:0000256" key="1">
    <source>
        <dbReference type="SAM" id="MobiDB-lite"/>
    </source>
</evidence>
<dbReference type="EMBL" id="CP041663">
    <property type="protein sequence ID" value="QDY88446.1"/>
    <property type="molecule type" value="Genomic_DNA"/>
</dbReference>
<feature type="domain" description="DNA2/NAM7 helicase-like C-terminal" evidence="3">
    <location>
        <begin position="741"/>
        <end position="919"/>
    </location>
</feature>
<dbReference type="CDD" id="cd18808">
    <property type="entry name" value="SF1_C_Upf1"/>
    <property type="match status" value="1"/>
</dbReference>
<dbReference type="PANTHER" id="PTHR10887:SF530">
    <property type="entry name" value="SUPERFAMILY I DNA HELICASES"/>
    <property type="match status" value="1"/>
</dbReference>
<dbReference type="InterPro" id="IPR041679">
    <property type="entry name" value="DNA2/NAM7-like_C"/>
</dbReference>
<feature type="domain" description="DNA2/NAM7 helicase helicase" evidence="2">
    <location>
        <begin position="329"/>
        <end position="724"/>
    </location>
</feature>
<name>A0A5B8JAV7_9MOLU</name>
<dbReference type="InterPro" id="IPR045055">
    <property type="entry name" value="DNA2/NAM7-like"/>
</dbReference>
<dbReference type="Gene3D" id="3.40.50.300">
    <property type="entry name" value="P-loop containing nucleotide triphosphate hydrolases"/>
    <property type="match status" value="2"/>
</dbReference>
<dbReference type="Pfam" id="PF13087">
    <property type="entry name" value="AAA_12"/>
    <property type="match status" value="1"/>
</dbReference>
<dbReference type="AlphaFoldDB" id="A0A5B8JAV7"/>
<dbReference type="Pfam" id="PF13086">
    <property type="entry name" value="AAA_11"/>
    <property type="match status" value="1"/>
</dbReference>
<evidence type="ECO:0000313" key="4">
    <source>
        <dbReference type="EMBL" id="QDY88446.1"/>
    </source>
</evidence>
<proteinExistence type="predicted"/>
<keyword evidence="4" id="KW-0540">Nuclease</keyword>
<evidence type="ECO:0000313" key="5">
    <source>
        <dbReference type="Proteomes" id="UP000317512"/>
    </source>
</evidence>
<reference evidence="5" key="1">
    <citation type="submission" date="2019-07" db="EMBL/GenBank/DDBJ databases">
        <title>Complete genome sequences of three Mycoplasma sp. 1220 strains.</title>
        <authorList>
            <person name="Grozner D."/>
            <person name="Forro B."/>
            <person name="Kovacs A.B."/>
            <person name="Marton S."/>
            <person name="Banyai K."/>
            <person name="Kreizinger Z."/>
            <person name="Sulyok K.M."/>
            <person name="Gyuranecz M."/>
        </authorList>
    </citation>
    <scope>NUCLEOTIDE SEQUENCE [LARGE SCALE GENOMIC DNA]</scope>
    <source>
        <strain evidence="5">MYCAV93</strain>
    </source>
</reference>